<gene>
    <name evidence="1" type="ORF">L211DRAFT_832532</name>
</gene>
<dbReference type="Proteomes" id="UP000267821">
    <property type="component" value="Unassembled WGS sequence"/>
</dbReference>
<evidence type="ECO:0000313" key="1">
    <source>
        <dbReference type="EMBL" id="RPB29833.1"/>
    </source>
</evidence>
<name>A0A3N4M3U0_9PEZI</name>
<proteinExistence type="predicted"/>
<protein>
    <submittedName>
        <fullName evidence="1">Uncharacterized protein</fullName>
    </submittedName>
</protein>
<keyword evidence="2" id="KW-1185">Reference proteome</keyword>
<sequence length="70" mass="8002">MASKCSSEFSVDSPFKIRLIEIASSSKMYGDDIDVLDVLDAYNYEYPETAFLALFRMHRILRPSGSLLNY</sequence>
<accession>A0A3N4M3U0</accession>
<evidence type="ECO:0000313" key="2">
    <source>
        <dbReference type="Proteomes" id="UP000267821"/>
    </source>
</evidence>
<dbReference type="EMBL" id="ML121527">
    <property type="protein sequence ID" value="RPB29833.1"/>
    <property type="molecule type" value="Genomic_DNA"/>
</dbReference>
<dbReference type="AlphaFoldDB" id="A0A3N4M3U0"/>
<reference evidence="1 2" key="1">
    <citation type="journal article" date="2018" name="Nat. Ecol. Evol.">
        <title>Pezizomycetes genomes reveal the molecular basis of ectomycorrhizal truffle lifestyle.</title>
        <authorList>
            <person name="Murat C."/>
            <person name="Payen T."/>
            <person name="Noel B."/>
            <person name="Kuo A."/>
            <person name="Morin E."/>
            <person name="Chen J."/>
            <person name="Kohler A."/>
            <person name="Krizsan K."/>
            <person name="Balestrini R."/>
            <person name="Da Silva C."/>
            <person name="Montanini B."/>
            <person name="Hainaut M."/>
            <person name="Levati E."/>
            <person name="Barry K.W."/>
            <person name="Belfiori B."/>
            <person name="Cichocki N."/>
            <person name="Clum A."/>
            <person name="Dockter R.B."/>
            <person name="Fauchery L."/>
            <person name="Guy J."/>
            <person name="Iotti M."/>
            <person name="Le Tacon F."/>
            <person name="Lindquist E.A."/>
            <person name="Lipzen A."/>
            <person name="Malagnac F."/>
            <person name="Mello A."/>
            <person name="Molinier V."/>
            <person name="Miyauchi S."/>
            <person name="Poulain J."/>
            <person name="Riccioni C."/>
            <person name="Rubini A."/>
            <person name="Sitrit Y."/>
            <person name="Splivallo R."/>
            <person name="Traeger S."/>
            <person name="Wang M."/>
            <person name="Zifcakova L."/>
            <person name="Wipf D."/>
            <person name="Zambonelli A."/>
            <person name="Paolocci F."/>
            <person name="Nowrousian M."/>
            <person name="Ottonello S."/>
            <person name="Baldrian P."/>
            <person name="Spatafora J.W."/>
            <person name="Henrissat B."/>
            <person name="Nagy L.G."/>
            <person name="Aury J.M."/>
            <person name="Wincker P."/>
            <person name="Grigoriev I.V."/>
            <person name="Bonfante P."/>
            <person name="Martin F.M."/>
        </authorList>
    </citation>
    <scope>NUCLEOTIDE SEQUENCE [LARGE SCALE GENOMIC DNA]</scope>
    <source>
        <strain evidence="1 2">ATCC MYA-4762</strain>
    </source>
</reference>
<organism evidence="1 2">
    <name type="scientific">Terfezia boudieri ATCC MYA-4762</name>
    <dbReference type="NCBI Taxonomy" id="1051890"/>
    <lineage>
        <taxon>Eukaryota</taxon>
        <taxon>Fungi</taxon>
        <taxon>Dikarya</taxon>
        <taxon>Ascomycota</taxon>
        <taxon>Pezizomycotina</taxon>
        <taxon>Pezizomycetes</taxon>
        <taxon>Pezizales</taxon>
        <taxon>Pezizaceae</taxon>
        <taxon>Terfezia</taxon>
    </lineage>
</organism>
<dbReference type="InParanoid" id="A0A3N4M3U0"/>